<organism evidence="6 7">
    <name type="scientific">Devosia ureilytica</name>
    <dbReference type="NCBI Taxonomy" id="2952754"/>
    <lineage>
        <taxon>Bacteria</taxon>
        <taxon>Pseudomonadati</taxon>
        <taxon>Pseudomonadota</taxon>
        <taxon>Alphaproteobacteria</taxon>
        <taxon>Hyphomicrobiales</taxon>
        <taxon>Devosiaceae</taxon>
        <taxon>Devosia</taxon>
    </lineage>
</organism>
<dbReference type="InterPro" id="IPR014710">
    <property type="entry name" value="RmlC-like_jellyroll"/>
</dbReference>
<dbReference type="SUPFAM" id="SSF46785">
    <property type="entry name" value="Winged helix' DNA-binding domain"/>
    <property type="match status" value="1"/>
</dbReference>
<dbReference type="CDD" id="cd00038">
    <property type="entry name" value="CAP_ED"/>
    <property type="match status" value="1"/>
</dbReference>
<dbReference type="InterPro" id="IPR036390">
    <property type="entry name" value="WH_DNA-bd_sf"/>
</dbReference>
<dbReference type="PROSITE" id="PS50042">
    <property type="entry name" value="CNMP_BINDING_3"/>
    <property type="match status" value="1"/>
</dbReference>
<dbReference type="InterPro" id="IPR012318">
    <property type="entry name" value="HTH_CRP"/>
</dbReference>
<dbReference type="PROSITE" id="PS51063">
    <property type="entry name" value="HTH_CRP_2"/>
    <property type="match status" value="1"/>
</dbReference>
<dbReference type="PANTHER" id="PTHR24567:SF28">
    <property type="entry name" value="LISTERIOLYSIN REGULATORY PROTEIN"/>
    <property type="match status" value="1"/>
</dbReference>
<dbReference type="Gene3D" id="2.60.120.10">
    <property type="entry name" value="Jelly Rolls"/>
    <property type="match status" value="1"/>
</dbReference>
<evidence type="ECO:0000259" key="4">
    <source>
        <dbReference type="PROSITE" id="PS50042"/>
    </source>
</evidence>
<dbReference type="Pfam" id="PF00027">
    <property type="entry name" value="cNMP_binding"/>
    <property type="match status" value="1"/>
</dbReference>
<keyword evidence="2" id="KW-0238">DNA-binding</keyword>
<dbReference type="Pfam" id="PF13545">
    <property type="entry name" value="HTH_Crp_2"/>
    <property type="match status" value="1"/>
</dbReference>
<sequence length="219" mass="24428">MPALELEQLLMSGSVRQIYTGQKVFRQGQRAEEFFLLIHGRLKVTQTTAEGRHILVRVVHPGELFGFAPALQRHDYPGTSVAAARSLILCWPNAVWTSMIETNARLATNAMKAIGQRLQEAHARIRELSTENVERRLAHAILRLAEQTGQDDGNGIRLDLIFTRLDLAALTSTTQHSVSRLLSAWESQGIVEGGRQKLRVLDKARLQALADGRSWDSSD</sequence>
<reference evidence="6" key="1">
    <citation type="submission" date="2022-06" db="EMBL/GenBank/DDBJ databases">
        <title>Devosia sp. XJ19-45 genome assembly.</title>
        <authorList>
            <person name="Li B."/>
            <person name="Cai M."/>
            <person name="Nie G."/>
            <person name="Li W."/>
        </authorList>
    </citation>
    <scope>NUCLEOTIDE SEQUENCE</scope>
    <source>
        <strain evidence="6">XJ19-45</strain>
    </source>
</reference>
<evidence type="ECO:0000256" key="1">
    <source>
        <dbReference type="ARBA" id="ARBA00023015"/>
    </source>
</evidence>
<dbReference type="SUPFAM" id="SSF51206">
    <property type="entry name" value="cAMP-binding domain-like"/>
    <property type="match status" value="1"/>
</dbReference>
<dbReference type="GO" id="GO:0003677">
    <property type="term" value="F:DNA binding"/>
    <property type="evidence" value="ECO:0007669"/>
    <property type="project" value="UniProtKB-KW"/>
</dbReference>
<accession>A0A9Q4FSV4</accession>
<proteinExistence type="predicted"/>
<dbReference type="AlphaFoldDB" id="A0A9Q4FSV4"/>
<dbReference type="SMART" id="SM00419">
    <property type="entry name" value="HTH_CRP"/>
    <property type="match status" value="1"/>
</dbReference>
<keyword evidence="3" id="KW-0804">Transcription</keyword>
<evidence type="ECO:0000313" key="6">
    <source>
        <dbReference type="EMBL" id="MCP8888996.1"/>
    </source>
</evidence>
<dbReference type="EMBL" id="JAMWDU010000009">
    <property type="protein sequence ID" value="MCP8888996.1"/>
    <property type="molecule type" value="Genomic_DNA"/>
</dbReference>
<keyword evidence="1" id="KW-0805">Transcription regulation</keyword>
<dbReference type="PANTHER" id="PTHR24567">
    <property type="entry name" value="CRP FAMILY TRANSCRIPTIONAL REGULATORY PROTEIN"/>
    <property type="match status" value="1"/>
</dbReference>
<dbReference type="InterPro" id="IPR018490">
    <property type="entry name" value="cNMP-bd_dom_sf"/>
</dbReference>
<feature type="domain" description="Cyclic nucleotide-binding" evidence="4">
    <location>
        <begin position="1"/>
        <end position="91"/>
    </location>
</feature>
<dbReference type="GO" id="GO:0005829">
    <property type="term" value="C:cytosol"/>
    <property type="evidence" value="ECO:0007669"/>
    <property type="project" value="TreeGrafter"/>
</dbReference>
<protein>
    <submittedName>
        <fullName evidence="6">Crp/Fnr family transcriptional regulator</fullName>
    </submittedName>
</protein>
<evidence type="ECO:0000256" key="2">
    <source>
        <dbReference type="ARBA" id="ARBA00023125"/>
    </source>
</evidence>
<dbReference type="SMART" id="SM00100">
    <property type="entry name" value="cNMP"/>
    <property type="match status" value="1"/>
</dbReference>
<name>A0A9Q4FSV4_9HYPH</name>
<evidence type="ECO:0000313" key="7">
    <source>
        <dbReference type="Proteomes" id="UP001060275"/>
    </source>
</evidence>
<dbReference type="InterPro" id="IPR050397">
    <property type="entry name" value="Env_Response_Regulators"/>
</dbReference>
<dbReference type="GO" id="GO:0003700">
    <property type="term" value="F:DNA-binding transcription factor activity"/>
    <property type="evidence" value="ECO:0007669"/>
    <property type="project" value="TreeGrafter"/>
</dbReference>
<evidence type="ECO:0000259" key="5">
    <source>
        <dbReference type="PROSITE" id="PS51063"/>
    </source>
</evidence>
<feature type="domain" description="HTH crp-type" evidence="5">
    <location>
        <begin position="131"/>
        <end position="204"/>
    </location>
</feature>
<evidence type="ECO:0000256" key="3">
    <source>
        <dbReference type="ARBA" id="ARBA00023163"/>
    </source>
</evidence>
<keyword evidence="7" id="KW-1185">Reference proteome</keyword>
<dbReference type="Proteomes" id="UP001060275">
    <property type="component" value="Unassembled WGS sequence"/>
</dbReference>
<dbReference type="InterPro" id="IPR000595">
    <property type="entry name" value="cNMP-bd_dom"/>
</dbReference>
<comment type="caution">
    <text evidence="6">The sequence shown here is derived from an EMBL/GenBank/DDBJ whole genome shotgun (WGS) entry which is preliminary data.</text>
</comment>
<gene>
    <name evidence="6" type="ORF">NF348_17925</name>
</gene>